<organism evidence="2 3">
    <name type="scientific">Podospora pseudoanserina</name>
    <dbReference type="NCBI Taxonomy" id="2609844"/>
    <lineage>
        <taxon>Eukaryota</taxon>
        <taxon>Fungi</taxon>
        <taxon>Dikarya</taxon>
        <taxon>Ascomycota</taxon>
        <taxon>Pezizomycotina</taxon>
        <taxon>Sordariomycetes</taxon>
        <taxon>Sordariomycetidae</taxon>
        <taxon>Sordariales</taxon>
        <taxon>Podosporaceae</taxon>
        <taxon>Podospora</taxon>
    </lineage>
</organism>
<keyword evidence="1" id="KW-0732">Signal</keyword>
<accession>A0ABR0I665</accession>
<dbReference type="EMBL" id="JAFFHC010000005">
    <property type="protein sequence ID" value="KAK4675858.1"/>
    <property type="molecule type" value="Genomic_DNA"/>
</dbReference>
<dbReference type="GeneID" id="87961515"/>
<protein>
    <submittedName>
        <fullName evidence="2">Uncharacterized protein</fullName>
    </submittedName>
</protein>
<keyword evidence="3" id="KW-1185">Reference proteome</keyword>
<proteinExistence type="predicted"/>
<dbReference type="Proteomes" id="UP001323617">
    <property type="component" value="Unassembled WGS sequence"/>
</dbReference>
<feature type="chain" id="PRO_5046065585" evidence="1">
    <location>
        <begin position="22"/>
        <end position="68"/>
    </location>
</feature>
<comment type="caution">
    <text evidence="2">The sequence shown here is derived from an EMBL/GenBank/DDBJ whole genome shotgun (WGS) entry which is preliminary data.</text>
</comment>
<evidence type="ECO:0000313" key="2">
    <source>
        <dbReference type="EMBL" id="KAK4675858.1"/>
    </source>
</evidence>
<dbReference type="RefSeq" id="XP_062799328.1">
    <property type="nucleotide sequence ID" value="XM_062940816.1"/>
</dbReference>
<reference evidence="2 3" key="1">
    <citation type="journal article" date="2023" name="bioRxiv">
        <title>High-quality genome assemblies of four members of thePodospora anserinaspecies complex.</title>
        <authorList>
            <person name="Ament-Velasquez S.L."/>
            <person name="Vogan A.A."/>
            <person name="Wallerman O."/>
            <person name="Hartmann F."/>
            <person name="Gautier V."/>
            <person name="Silar P."/>
            <person name="Giraud T."/>
            <person name="Johannesson H."/>
        </authorList>
    </citation>
    <scope>NUCLEOTIDE SEQUENCE [LARGE SCALE GENOMIC DNA]</scope>
    <source>
        <strain evidence="2 3">CBS 124.78</strain>
    </source>
</reference>
<name>A0ABR0I665_9PEZI</name>
<evidence type="ECO:0000313" key="3">
    <source>
        <dbReference type="Proteomes" id="UP001323617"/>
    </source>
</evidence>
<sequence>MHLLFGRWHTFCLLIVPLCLAAFYVAASGMILVTECAGVPLDFTVWRPRGNQMMEMMERRRCGGVGAS</sequence>
<evidence type="ECO:0000256" key="1">
    <source>
        <dbReference type="SAM" id="SignalP"/>
    </source>
</evidence>
<gene>
    <name evidence="2" type="ORF">QC764_0082440</name>
</gene>
<feature type="signal peptide" evidence="1">
    <location>
        <begin position="1"/>
        <end position="21"/>
    </location>
</feature>